<name>A0A3B4D3F3_PYGNA</name>
<dbReference type="PROSITE" id="PS50297">
    <property type="entry name" value="ANK_REP_REGION"/>
    <property type="match status" value="1"/>
</dbReference>
<keyword evidence="1" id="KW-0677">Repeat</keyword>
<dbReference type="OrthoDB" id="432281at2759"/>
<evidence type="ECO:0000256" key="2">
    <source>
        <dbReference type="ARBA" id="ARBA00023043"/>
    </source>
</evidence>
<evidence type="ECO:0000259" key="6">
    <source>
        <dbReference type="Pfam" id="PF25877"/>
    </source>
</evidence>
<dbReference type="SMART" id="SM00248">
    <property type="entry name" value="ANK"/>
    <property type="match status" value="2"/>
</dbReference>
<sequence length="494" mass="54471">MAASQGLVLAFLLERGGKVRNSELLGAFRDFISSSEPAERRRNRDLFKNFVNSVAVVKQVDDVKYVVVKKKYQELLQGRKTVEEKPETPGSVLGTPSSTSCTTTTTTTRHSSSNERLNASCCTGHAGSLSMKPQVQMRRSLDGDPGMISPATKTRTSLDDSLTATVLNVSHGTIGKTGAVFAVVAIKSPPSPHLKPEKVHSERVNVFPKAPHDLAAQRQLPFGVLPQPFAGKSEAVGCSSSYLSSAEGRLYRSLRSKRRHSVGPSSPAPSRSSRLTQPGSGAKDLALIPLERQEHDWLVKSATGRWGQVYSLLLQDAELAEKKNFISGFTVLHWAAKKGNSKVLRQILDVSRQGGLEVDVNAKSHDGYTPLHIAAIHSQESVLNLLVCIYRANCNIRDNSGKKPYHYLHRDVSPEMREMLGDPRVSHQVAEHGHSDDDKHFSDVPKGLSTFSKLFQPSVGHRKKPRLWPSFHFISDDPDENRKDCATFNRRPLH</sequence>
<dbReference type="GeneTree" id="ENSGT00950000183003"/>
<feature type="compositionally biased region" description="Low complexity" evidence="5">
    <location>
        <begin position="264"/>
        <end position="274"/>
    </location>
</feature>
<dbReference type="SUPFAM" id="SSF48403">
    <property type="entry name" value="Ankyrin repeat"/>
    <property type="match status" value="1"/>
</dbReference>
<dbReference type="InterPro" id="IPR036770">
    <property type="entry name" value="Ankyrin_rpt-contain_sf"/>
</dbReference>
<evidence type="ECO:0000256" key="5">
    <source>
        <dbReference type="SAM" id="MobiDB-lite"/>
    </source>
</evidence>
<keyword evidence="2 4" id="KW-0040">ANK repeat</keyword>
<comment type="similarity">
    <text evidence="3">Belongs to the SOWAH family.</text>
</comment>
<feature type="repeat" description="ANK" evidence="4">
    <location>
        <begin position="366"/>
        <end position="387"/>
    </location>
</feature>
<dbReference type="Ensembl" id="ENSPNAT00000026191.2">
    <property type="protein sequence ID" value="ENSPNAP00000017409.1"/>
    <property type="gene ID" value="ENSPNAG00000023666.2"/>
</dbReference>
<evidence type="ECO:0000256" key="3">
    <source>
        <dbReference type="ARBA" id="ARBA00038122"/>
    </source>
</evidence>
<dbReference type="PROSITE" id="PS50088">
    <property type="entry name" value="ANK_REPEAT"/>
    <property type="match status" value="1"/>
</dbReference>
<accession>A0A3B4D3F3</accession>
<dbReference type="InterPro" id="IPR002110">
    <property type="entry name" value="Ankyrin_rpt"/>
</dbReference>
<dbReference type="GeneID" id="108435592"/>
<reference evidence="7 8" key="1">
    <citation type="submission" date="2020-10" db="EMBL/GenBank/DDBJ databases">
        <title>Pygocentrus nattereri (red-bellied piranha) genome, fPygNat1, primary haplotype.</title>
        <authorList>
            <person name="Myers G."/>
            <person name="Meyer A."/>
            <person name="Karagic N."/>
            <person name="Pippel M."/>
            <person name="Winkler S."/>
            <person name="Tracey A."/>
            <person name="Wood J."/>
            <person name="Formenti G."/>
            <person name="Howe K."/>
            <person name="Fedrigo O."/>
            <person name="Jarvis E.D."/>
        </authorList>
    </citation>
    <scope>NUCLEOTIDE SEQUENCE [LARGE SCALE GENOMIC DNA]</scope>
</reference>
<reference evidence="7" key="2">
    <citation type="submission" date="2025-08" db="UniProtKB">
        <authorList>
            <consortium name="Ensembl"/>
        </authorList>
    </citation>
    <scope>IDENTIFICATION</scope>
</reference>
<evidence type="ECO:0000313" key="8">
    <source>
        <dbReference type="Proteomes" id="UP001501920"/>
    </source>
</evidence>
<proteinExistence type="inferred from homology"/>
<dbReference type="AlphaFoldDB" id="A0A3B4D3F3"/>
<feature type="region of interest" description="Disordered" evidence="5">
    <location>
        <begin position="254"/>
        <end position="280"/>
    </location>
</feature>
<evidence type="ECO:0000256" key="4">
    <source>
        <dbReference type="PROSITE-ProRule" id="PRU00023"/>
    </source>
</evidence>
<feature type="compositionally biased region" description="Low complexity" evidence="5">
    <location>
        <begin position="95"/>
        <end position="111"/>
    </location>
</feature>
<feature type="region of interest" description="Disordered" evidence="5">
    <location>
        <begin position="81"/>
        <end position="117"/>
    </location>
</feature>
<dbReference type="PANTHER" id="PTHR14491:SF2">
    <property type="entry name" value="ANKYRIN REPEAT DOMAIN-CONTAINING PROTEIN SOWAHA"/>
    <property type="match status" value="1"/>
</dbReference>
<protein>
    <recommendedName>
        <fullName evidence="6">SOWAHA-C winged helix-turn-helix domain-containing protein</fullName>
    </recommendedName>
</protein>
<dbReference type="Pfam" id="PF25877">
    <property type="entry name" value="WHD_SOWAH"/>
    <property type="match status" value="1"/>
</dbReference>
<reference evidence="7" key="3">
    <citation type="submission" date="2025-09" db="UniProtKB">
        <authorList>
            <consortium name="Ensembl"/>
        </authorList>
    </citation>
    <scope>IDENTIFICATION</scope>
</reference>
<dbReference type="STRING" id="42514.ENSPNAP00000017409"/>
<dbReference type="Gene3D" id="1.25.40.20">
    <property type="entry name" value="Ankyrin repeat-containing domain"/>
    <property type="match status" value="1"/>
</dbReference>
<dbReference type="InterPro" id="IPR058889">
    <property type="entry name" value="WHD_SOWAHA-C"/>
</dbReference>
<keyword evidence="8" id="KW-1185">Reference proteome</keyword>
<evidence type="ECO:0000313" key="7">
    <source>
        <dbReference type="Ensembl" id="ENSPNAP00000017409.1"/>
    </source>
</evidence>
<organism evidence="7 8">
    <name type="scientific">Pygocentrus nattereri</name>
    <name type="common">Red-bellied piranha</name>
    <dbReference type="NCBI Taxonomy" id="42514"/>
    <lineage>
        <taxon>Eukaryota</taxon>
        <taxon>Metazoa</taxon>
        <taxon>Chordata</taxon>
        <taxon>Craniata</taxon>
        <taxon>Vertebrata</taxon>
        <taxon>Euteleostomi</taxon>
        <taxon>Actinopterygii</taxon>
        <taxon>Neopterygii</taxon>
        <taxon>Teleostei</taxon>
        <taxon>Ostariophysi</taxon>
        <taxon>Characiformes</taxon>
        <taxon>Characoidei</taxon>
        <taxon>Pygocentrus</taxon>
    </lineage>
</organism>
<dbReference type="Pfam" id="PF12796">
    <property type="entry name" value="Ank_2"/>
    <property type="match status" value="1"/>
</dbReference>
<dbReference type="Proteomes" id="UP001501920">
    <property type="component" value="Chromosome 11"/>
</dbReference>
<feature type="domain" description="SOWAHA-C winged helix-turn-helix" evidence="6">
    <location>
        <begin position="4"/>
        <end position="86"/>
    </location>
</feature>
<evidence type="ECO:0000256" key="1">
    <source>
        <dbReference type="ARBA" id="ARBA00022737"/>
    </source>
</evidence>
<dbReference type="PANTHER" id="PTHR14491">
    <property type="entry name" value="SOSONDOWAH, ISOFORM G"/>
    <property type="match status" value="1"/>
</dbReference>
<dbReference type="OMA" id="PIAHEWL"/>
<dbReference type="CTD" id="101882405"/>
<dbReference type="RefSeq" id="XP_017567022.1">
    <property type="nucleotide sequence ID" value="XM_017711533.2"/>
</dbReference>